<feature type="signal peptide" evidence="1">
    <location>
        <begin position="1"/>
        <end position="30"/>
    </location>
</feature>
<proteinExistence type="predicted"/>
<protein>
    <recommendedName>
        <fullName evidence="4">SbsC C-terminal domain-containing protein</fullName>
    </recommendedName>
</protein>
<dbReference type="EMBL" id="CP035727">
    <property type="protein sequence ID" value="QIW22261.1"/>
    <property type="molecule type" value="Genomic_DNA"/>
</dbReference>
<evidence type="ECO:0008006" key="4">
    <source>
        <dbReference type="Google" id="ProtNLM"/>
    </source>
</evidence>
<keyword evidence="1" id="KW-0732">Signal</keyword>
<name>A0A6H0TM71_BACTU</name>
<accession>A0A6H0TM71</accession>
<dbReference type="RefSeq" id="WP_172555795.1">
    <property type="nucleotide sequence ID" value="NZ_CP035727.2"/>
</dbReference>
<evidence type="ECO:0000256" key="1">
    <source>
        <dbReference type="SAM" id="SignalP"/>
    </source>
</evidence>
<dbReference type="AlphaFoldDB" id="A0A6H0TM71"/>
<feature type="chain" id="PRO_5026044378" description="SbsC C-terminal domain-containing protein" evidence="1">
    <location>
        <begin position="31"/>
        <end position="209"/>
    </location>
</feature>
<dbReference type="Proteomes" id="UP000501374">
    <property type="component" value="Chromosome"/>
</dbReference>
<reference evidence="3" key="1">
    <citation type="submission" date="2019-02" db="EMBL/GenBank/DDBJ databases">
        <title>Structural and Functional analysis of Lanthipeptide from Bacillus thuringiensis serovar andalousiensis B23193.</title>
        <authorList>
            <person name="Andreeva J.V."/>
            <person name="Grigoreva A."/>
        </authorList>
    </citation>
    <scope>NUCLEOTIDE SEQUENCE [LARGE SCALE GENOMIC DNA]</scope>
    <source>
        <strain evidence="3">B23193</strain>
    </source>
</reference>
<gene>
    <name evidence="2" type="ORF">EVG22_29760</name>
</gene>
<sequence>MKKYKKLAIAMPLAGILATGVFGGPTLSFADTTSQNKVESTDVDKMRRMADLYATNKSIFDKANELHKKANDGSFSKKVNQLLIEEANKLFGKVFSILSEEERSLLIEEANTLYMKAVDGDLDSEGNLSFYLRNDGSITIYSKKALEKYTRLEVFVNGEKISSLGGYDKGEGVHDLTFSSKVTKITSEDIMIPNNKIEIKANGKTLEKQ</sequence>
<evidence type="ECO:0000313" key="3">
    <source>
        <dbReference type="Proteomes" id="UP000501374"/>
    </source>
</evidence>
<evidence type="ECO:0000313" key="2">
    <source>
        <dbReference type="EMBL" id="QIW22261.1"/>
    </source>
</evidence>
<organism evidence="2 3">
    <name type="scientific">Bacillus thuringiensis serovar andalousiensis</name>
    <dbReference type="NCBI Taxonomy" id="257985"/>
    <lineage>
        <taxon>Bacteria</taxon>
        <taxon>Bacillati</taxon>
        <taxon>Bacillota</taxon>
        <taxon>Bacilli</taxon>
        <taxon>Bacillales</taxon>
        <taxon>Bacillaceae</taxon>
        <taxon>Bacillus</taxon>
        <taxon>Bacillus cereus group</taxon>
    </lineage>
</organism>